<dbReference type="KEGG" id="msj:MSSAC_0887"/>
<evidence type="ECO:0000313" key="2">
    <source>
        <dbReference type="EMBL" id="AKB35477.1"/>
    </source>
</evidence>
<evidence type="ECO:0000313" key="3">
    <source>
        <dbReference type="Proteomes" id="UP000033123"/>
    </source>
</evidence>
<dbReference type="PATRIC" id="fig|1434118.4.peg.1129"/>
<evidence type="ECO:0000259" key="1">
    <source>
        <dbReference type="PROSITE" id="PS51352"/>
    </source>
</evidence>
<reference evidence="2 3" key="1">
    <citation type="submission" date="2014-07" db="EMBL/GenBank/DDBJ databases">
        <title>Methanogenic archaea and the global carbon cycle.</title>
        <authorList>
            <person name="Henriksen J.R."/>
            <person name="Luke J."/>
            <person name="Reinhart S."/>
            <person name="Benedict M.N."/>
            <person name="Youngblut N.D."/>
            <person name="Metcalf M.E."/>
            <person name="Whitaker R.J."/>
            <person name="Metcalf W.W."/>
        </authorList>
    </citation>
    <scope>NUCLEOTIDE SEQUENCE [LARGE SCALE GENOMIC DNA]</scope>
    <source>
        <strain evidence="2 3">C2J</strain>
    </source>
</reference>
<accession>A0A0E3PK45</accession>
<dbReference type="RefSeq" id="WP_048180288.1">
    <property type="nucleotide sequence ID" value="NZ_CP009508.1"/>
</dbReference>
<dbReference type="CDD" id="cd02947">
    <property type="entry name" value="TRX_family"/>
    <property type="match status" value="1"/>
</dbReference>
<dbReference type="PROSITE" id="PS51352">
    <property type="entry name" value="THIOREDOXIN_2"/>
    <property type="match status" value="1"/>
</dbReference>
<dbReference type="PANTHER" id="PTHR45663">
    <property type="entry name" value="GEO12009P1"/>
    <property type="match status" value="1"/>
</dbReference>
<dbReference type="SUPFAM" id="SSF52833">
    <property type="entry name" value="Thioredoxin-like"/>
    <property type="match status" value="1"/>
</dbReference>
<dbReference type="GeneID" id="24870453"/>
<name>A0A0E3PK45_9EURY</name>
<dbReference type="HOGENOM" id="CLU_090389_10_2_2"/>
<dbReference type="Pfam" id="PF00085">
    <property type="entry name" value="Thioredoxin"/>
    <property type="match status" value="1"/>
</dbReference>
<dbReference type="Gene3D" id="3.40.30.10">
    <property type="entry name" value="Glutaredoxin"/>
    <property type="match status" value="1"/>
</dbReference>
<proteinExistence type="predicted"/>
<gene>
    <name evidence="2" type="ORF">MSSAC_0887</name>
</gene>
<dbReference type="GO" id="GO:0015035">
    <property type="term" value="F:protein-disulfide reductase activity"/>
    <property type="evidence" value="ECO:0007669"/>
    <property type="project" value="TreeGrafter"/>
</dbReference>
<sequence length="130" mass="14902">MEESYVLEIEDATWGQQVEDSEKPVIAMFYSPSCPYCKAMEPYFAEYAKEYRASAVFVRVNVATNPWTAERYGVQGTPTFKFFCHGKPVWEQVGQIYPSILKNAVRDMVQYGEECIRKTTPIGQDITGYV</sequence>
<dbReference type="GO" id="GO:0005737">
    <property type="term" value="C:cytoplasm"/>
    <property type="evidence" value="ECO:0007669"/>
    <property type="project" value="TreeGrafter"/>
</dbReference>
<dbReference type="InterPro" id="IPR036249">
    <property type="entry name" value="Thioredoxin-like_sf"/>
</dbReference>
<dbReference type="STRING" id="1434118.MSSAC_0887"/>
<protein>
    <submittedName>
        <fullName evidence="2">Thioredoxin</fullName>
    </submittedName>
</protein>
<dbReference type="AlphaFoldDB" id="A0A0E3PK45"/>
<feature type="domain" description="Thioredoxin" evidence="1">
    <location>
        <begin position="1"/>
        <end position="110"/>
    </location>
</feature>
<dbReference type="Proteomes" id="UP000033123">
    <property type="component" value="Chromosome"/>
</dbReference>
<organism evidence="2 3">
    <name type="scientific">Methanosarcina siciliae C2J</name>
    <dbReference type="NCBI Taxonomy" id="1434118"/>
    <lineage>
        <taxon>Archaea</taxon>
        <taxon>Methanobacteriati</taxon>
        <taxon>Methanobacteriota</taxon>
        <taxon>Stenosarchaea group</taxon>
        <taxon>Methanomicrobia</taxon>
        <taxon>Methanosarcinales</taxon>
        <taxon>Methanosarcinaceae</taxon>
        <taxon>Methanosarcina</taxon>
    </lineage>
</organism>
<dbReference type="PANTHER" id="PTHR45663:SF11">
    <property type="entry name" value="GEO12009P1"/>
    <property type="match status" value="1"/>
</dbReference>
<dbReference type="EMBL" id="CP009508">
    <property type="protein sequence ID" value="AKB35477.1"/>
    <property type="molecule type" value="Genomic_DNA"/>
</dbReference>
<dbReference type="InterPro" id="IPR013766">
    <property type="entry name" value="Thioredoxin_domain"/>
</dbReference>